<gene>
    <name evidence="1" type="ORF">UFOVP1457_17</name>
</gene>
<protein>
    <submittedName>
        <fullName evidence="1">Uncharacterized protein</fullName>
    </submittedName>
</protein>
<reference evidence="1" key="1">
    <citation type="submission" date="2020-05" db="EMBL/GenBank/DDBJ databases">
        <authorList>
            <person name="Chiriac C."/>
            <person name="Salcher M."/>
            <person name="Ghai R."/>
            <person name="Kavagutti S V."/>
        </authorList>
    </citation>
    <scope>NUCLEOTIDE SEQUENCE</scope>
</reference>
<dbReference type="EMBL" id="LR797409">
    <property type="protein sequence ID" value="CAB4214057.1"/>
    <property type="molecule type" value="Genomic_DNA"/>
</dbReference>
<sequence>MKRIFEFACENGHLTERLIDYESKSIRCECGETANRILSAPAFKLEGWSGNFPSAHGKFEKSHSDKLKSEQKANS</sequence>
<evidence type="ECO:0000313" key="1">
    <source>
        <dbReference type="EMBL" id="CAB4214057.1"/>
    </source>
</evidence>
<organism evidence="1">
    <name type="scientific">uncultured Caudovirales phage</name>
    <dbReference type="NCBI Taxonomy" id="2100421"/>
    <lineage>
        <taxon>Viruses</taxon>
        <taxon>Duplodnaviria</taxon>
        <taxon>Heunggongvirae</taxon>
        <taxon>Uroviricota</taxon>
        <taxon>Caudoviricetes</taxon>
        <taxon>Peduoviridae</taxon>
        <taxon>Maltschvirus</taxon>
        <taxon>Maltschvirus maltsch</taxon>
    </lineage>
</organism>
<name>A0A6J5SHN7_9CAUD</name>
<proteinExistence type="predicted"/>
<accession>A0A6J5SHN7</accession>